<accession>A0ABW6P5S8</accession>
<dbReference type="RefSeq" id="WP_387396004.1">
    <property type="nucleotide sequence ID" value="NZ_JBIAMT010000003.1"/>
</dbReference>
<protein>
    <submittedName>
        <fullName evidence="2">Uncharacterized protein</fullName>
    </submittedName>
</protein>
<evidence type="ECO:0000313" key="2">
    <source>
        <dbReference type="EMBL" id="MFF0498505.1"/>
    </source>
</evidence>
<keyword evidence="1" id="KW-0472">Membrane</keyword>
<keyword evidence="1" id="KW-0812">Transmembrane</keyword>
<dbReference type="Proteomes" id="UP001601442">
    <property type="component" value="Unassembled WGS sequence"/>
</dbReference>
<organism evidence="2 3">
    <name type="scientific">Nocardia aobensis</name>
    <dbReference type="NCBI Taxonomy" id="257277"/>
    <lineage>
        <taxon>Bacteria</taxon>
        <taxon>Bacillati</taxon>
        <taxon>Actinomycetota</taxon>
        <taxon>Actinomycetes</taxon>
        <taxon>Mycobacteriales</taxon>
        <taxon>Nocardiaceae</taxon>
        <taxon>Nocardia</taxon>
    </lineage>
</organism>
<dbReference type="EMBL" id="JBIAMT010000003">
    <property type="protein sequence ID" value="MFF0498505.1"/>
    <property type="molecule type" value="Genomic_DNA"/>
</dbReference>
<sequence length="89" mass="10288">MSDLGREFDRIAELVDERLTLRDYIKYYWERAKCAMGRHHFHTGWLGGRICVICGRIQTEKTRHNLDAYLMCVVTGISAAAILSIPAFR</sequence>
<evidence type="ECO:0000256" key="1">
    <source>
        <dbReference type="SAM" id="Phobius"/>
    </source>
</evidence>
<gene>
    <name evidence="2" type="ORF">ACFYU5_19020</name>
</gene>
<comment type="caution">
    <text evidence="2">The sequence shown here is derived from an EMBL/GenBank/DDBJ whole genome shotgun (WGS) entry which is preliminary data.</text>
</comment>
<feature type="transmembrane region" description="Helical" evidence="1">
    <location>
        <begin position="66"/>
        <end position="88"/>
    </location>
</feature>
<keyword evidence="3" id="KW-1185">Reference proteome</keyword>
<name>A0ABW6P5S8_9NOCA</name>
<evidence type="ECO:0000313" key="3">
    <source>
        <dbReference type="Proteomes" id="UP001601442"/>
    </source>
</evidence>
<keyword evidence="1" id="KW-1133">Transmembrane helix</keyword>
<proteinExistence type="predicted"/>
<reference evidence="2 3" key="1">
    <citation type="submission" date="2024-10" db="EMBL/GenBank/DDBJ databases">
        <title>The Natural Products Discovery Center: Release of the First 8490 Sequenced Strains for Exploring Actinobacteria Biosynthetic Diversity.</title>
        <authorList>
            <person name="Kalkreuter E."/>
            <person name="Kautsar S.A."/>
            <person name="Yang D."/>
            <person name="Bader C.D."/>
            <person name="Teijaro C.N."/>
            <person name="Fluegel L."/>
            <person name="Davis C.M."/>
            <person name="Simpson J.R."/>
            <person name="Lauterbach L."/>
            <person name="Steele A.D."/>
            <person name="Gui C."/>
            <person name="Meng S."/>
            <person name="Li G."/>
            <person name="Viehrig K."/>
            <person name="Ye F."/>
            <person name="Su P."/>
            <person name="Kiefer A.F."/>
            <person name="Nichols A."/>
            <person name="Cepeda A.J."/>
            <person name="Yan W."/>
            <person name="Fan B."/>
            <person name="Jiang Y."/>
            <person name="Adhikari A."/>
            <person name="Zheng C.-J."/>
            <person name="Schuster L."/>
            <person name="Cowan T.M."/>
            <person name="Smanski M.J."/>
            <person name="Chevrette M.G."/>
            <person name="De Carvalho L.P.S."/>
            <person name="Shen B."/>
        </authorList>
    </citation>
    <scope>NUCLEOTIDE SEQUENCE [LARGE SCALE GENOMIC DNA]</scope>
    <source>
        <strain evidence="2 3">NPDC004119</strain>
    </source>
</reference>